<dbReference type="KEGG" id="aar:Acear_0881"/>
<dbReference type="EMBL" id="CP002105">
    <property type="protein sequence ID" value="ADL12415.1"/>
    <property type="molecule type" value="Genomic_DNA"/>
</dbReference>
<dbReference type="NCBIfam" id="TIGR03959">
    <property type="entry name" value="hyd_TM1266"/>
    <property type="match status" value="1"/>
</dbReference>
<name>D9QPH4_ACEAZ</name>
<protein>
    <recommendedName>
        <fullName evidence="3">Iron-only hydrogenase system regulator</fullName>
    </recommendedName>
</protein>
<dbReference type="InterPro" id="IPR027271">
    <property type="entry name" value="Acetolactate_synth/TF_NikR_C"/>
</dbReference>
<dbReference type="HOGENOM" id="CLU_170247_0_1_9"/>
<dbReference type="RefSeq" id="WP_013277861.1">
    <property type="nucleotide sequence ID" value="NC_014378.1"/>
</dbReference>
<dbReference type="Pfam" id="PF21699">
    <property type="entry name" value="TM1266-like"/>
    <property type="match status" value="1"/>
</dbReference>
<sequence length="81" mass="8627">MEDRIAVVGILIEDREGIAQQVNKVLGEFGNIIVGRMGIPYREKEVSVISLIVNGTTDQLSAMSGQLGNLEGVKVKSAVTA</sequence>
<dbReference type="AlphaFoldDB" id="D9QPH4"/>
<dbReference type="Proteomes" id="UP000001661">
    <property type="component" value="Chromosome"/>
</dbReference>
<dbReference type="SUPFAM" id="SSF55021">
    <property type="entry name" value="ACT-like"/>
    <property type="match status" value="1"/>
</dbReference>
<dbReference type="OrthoDB" id="9796135at2"/>
<evidence type="ECO:0000313" key="1">
    <source>
        <dbReference type="EMBL" id="ADL12415.1"/>
    </source>
</evidence>
<evidence type="ECO:0008006" key="3">
    <source>
        <dbReference type="Google" id="ProtNLM"/>
    </source>
</evidence>
<dbReference type="InterPro" id="IPR045865">
    <property type="entry name" value="ACT-like_dom_sf"/>
</dbReference>
<gene>
    <name evidence="1" type="ordered locus">Acear_0881</name>
</gene>
<accession>D9QPH4</accession>
<dbReference type="STRING" id="574087.Acear_0881"/>
<dbReference type="Gene3D" id="3.30.70.1150">
    <property type="entry name" value="ACT-like. Chain A, domain 2"/>
    <property type="match status" value="1"/>
</dbReference>
<dbReference type="InterPro" id="IPR023860">
    <property type="entry name" value="FeFe-hyd_TM1266"/>
</dbReference>
<proteinExistence type="predicted"/>
<evidence type="ECO:0000313" key="2">
    <source>
        <dbReference type="Proteomes" id="UP000001661"/>
    </source>
</evidence>
<dbReference type="eggNOG" id="COG0864">
    <property type="taxonomic scope" value="Bacteria"/>
</dbReference>
<organism evidence="1 2">
    <name type="scientific">Acetohalobium arabaticum (strain ATCC 49924 / DSM 5501 / Z-7288)</name>
    <dbReference type="NCBI Taxonomy" id="574087"/>
    <lineage>
        <taxon>Bacteria</taxon>
        <taxon>Bacillati</taxon>
        <taxon>Bacillota</taxon>
        <taxon>Clostridia</taxon>
        <taxon>Halanaerobiales</taxon>
        <taxon>Halobacteroidaceae</taxon>
        <taxon>Acetohalobium</taxon>
    </lineage>
</organism>
<keyword evidence="2" id="KW-1185">Reference proteome</keyword>
<reference evidence="1 2" key="1">
    <citation type="journal article" date="2010" name="Stand. Genomic Sci.">
        <title>Complete genome sequence of Acetohalobium arabaticum type strain (Z-7288).</title>
        <authorList>
            <person name="Sikorski J."/>
            <person name="Lapidus A."/>
            <person name="Chertkov O."/>
            <person name="Lucas S."/>
            <person name="Copeland A."/>
            <person name="Glavina Del Rio T."/>
            <person name="Nolan M."/>
            <person name="Tice H."/>
            <person name="Cheng J.F."/>
            <person name="Han C."/>
            <person name="Brambilla E."/>
            <person name="Pitluck S."/>
            <person name="Liolios K."/>
            <person name="Ivanova N."/>
            <person name="Mavromatis K."/>
            <person name="Mikhailova N."/>
            <person name="Pati A."/>
            <person name="Bruce D."/>
            <person name="Detter C."/>
            <person name="Tapia R."/>
            <person name="Goodwin L."/>
            <person name="Chen A."/>
            <person name="Palaniappan K."/>
            <person name="Land M."/>
            <person name="Hauser L."/>
            <person name="Chang Y.J."/>
            <person name="Jeffries C.D."/>
            <person name="Rohde M."/>
            <person name="Goker M."/>
            <person name="Spring S."/>
            <person name="Woyke T."/>
            <person name="Bristow J."/>
            <person name="Eisen J.A."/>
            <person name="Markowitz V."/>
            <person name="Hugenholtz P."/>
            <person name="Kyrpides N.C."/>
            <person name="Klenk H.P."/>
        </authorList>
    </citation>
    <scope>NUCLEOTIDE SEQUENCE [LARGE SCALE GENOMIC DNA]</scope>
    <source>
        <strain evidence="2">ATCC 49924 / DSM 5501 / Z-7288</strain>
    </source>
</reference>